<dbReference type="RefSeq" id="WP_011405556.1">
    <property type="nucleotide sequence ID" value="NZ_CALTRV010000004.1"/>
</dbReference>
<protein>
    <submittedName>
        <fullName evidence="3">Uncharacterized protein</fullName>
    </submittedName>
</protein>
<feature type="region of interest" description="Disordered" evidence="1">
    <location>
        <begin position="1"/>
        <end position="31"/>
    </location>
</feature>
<dbReference type="EMBL" id="JANUAU010000007">
    <property type="protein sequence ID" value="MCS3678425.1"/>
    <property type="molecule type" value="Genomic_DNA"/>
</dbReference>
<dbReference type="AlphaFoldDB" id="A0A9X2THU5"/>
<evidence type="ECO:0000313" key="5">
    <source>
        <dbReference type="EMBL" id="MCS4156912.1"/>
    </source>
</evidence>
<dbReference type="Proteomes" id="UP001155057">
    <property type="component" value="Unassembled WGS sequence"/>
</dbReference>
<gene>
    <name evidence="4" type="ORF">GGP45_000884</name>
    <name evidence="3" type="ORF">GGP61_002219</name>
    <name evidence="2" type="ORF">GGP71_002356</name>
    <name evidence="5" type="ORF">GGP99_000854</name>
</gene>
<dbReference type="GeneID" id="83729861"/>
<name>A0A9X2THU5_9BACT</name>
<evidence type="ECO:0000313" key="4">
    <source>
        <dbReference type="EMBL" id="MCS4120566.1"/>
    </source>
</evidence>
<evidence type="ECO:0000313" key="2">
    <source>
        <dbReference type="EMBL" id="MCS3678425.1"/>
    </source>
</evidence>
<dbReference type="EMBL" id="JANUBL010000001">
    <property type="protein sequence ID" value="MCS4120566.1"/>
    <property type="molecule type" value="Genomic_DNA"/>
</dbReference>
<evidence type="ECO:0000313" key="3">
    <source>
        <dbReference type="EMBL" id="MCS3710606.1"/>
    </source>
</evidence>
<organism evidence="3 6">
    <name type="scientific">Salinibacter ruber</name>
    <dbReference type="NCBI Taxonomy" id="146919"/>
    <lineage>
        <taxon>Bacteria</taxon>
        <taxon>Pseudomonadati</taxon>
        <taxon>Rhodothermota</taxon>
        <taxon>Rhodothermia</taxon>
        <taxon>Rhodothermales</taxon>
        <taxon>Salinibacteraceae</taxon>
        <taxon>Salinibacter</taxon>
    </lineage>
</organism>
<dbReference type="Proteomes" id="UP001155110">
    <property type="component" value="Unassembled WGS sequence"/>
</dbReference>
<dbReference type="Proteomes" id="UP001155027">
    <property type="component" value="Unassembled WGS sequence"/>
</dbReference>
<dbReference type="Proteomes" id="UP001155144">
    <property type="component" value="Unassembled WGS sequence"/>
</dbReference>
<proteinExistence type="predicted"/>
<dbReference type="EMBL" id="JANTZM010000003">
    <property type="protein sequence ID" value="MCS4156912.1"/>
    <property type="molecule type" value="Genomic_DNA"/>
</dbReference>
<reference evidence="3" key="1">
    <citation type="submission" date="2022-08" db="EMBL/GenBank/DDBJ databases">
        <title>Genomic Encyclopedia of Type Strains, Phase V (KMG-V): Genome sequencing to study the core and pangenomes of soil and plant-associated prokaryotes.</title>
        <authorList>
            <person name="Whitman W."/>
        </authorList>
    </citation>
    <scope>NUCLEOTIDE SEQUENCE</scope>
    <source>
        <strain evidence="2">0</strain>
        <strain evidence="5">SP3002</strain>
        <strain evidence="4">SP3026</strain>
        <strain evidence="3">SP3049</strain>
    </source>
</reference>
<accession>A0A9X2THU5</accession>
<evidence type="ECO:0000313" key="6">
    <source>
        <dbReference type="Proteomes" id="UP001155057"/>
    </source>
</evidence>
<evidence type="ECO:0000256" key="1">
    <source>
        <dbReference type="SAM" id="MobiDB-lite"/>
    </source>
</evidence>
<comment type="caution">
    <text evidence="3">The sequence shown here is derived from an EMBL/GenBank/DDBJ whole genome shotgun (WGS) entry which is preliminary data.</text>
</comment>
<dbReference type="EMBL" id="JANUAE010000007">
    <property type="protein sequence ID" value="MCS3710606.1"/>
    <property type="molecule type" value="Genomic_DNA"/>
</dbReference>
<sequence length="121" mass="13085">MNAHLAVVGRRSSHPVEGSDRSPLDLTDTALPTSVHGTEARRLFRALDDALREMRVRQAQAPADAKSALRLGLIVTAENGTALDVHTASTNLRTVDLDNSDDRETVLGELRDLEQEFLAGG</sequence>